<dbReference type="Proteomes" id="UP000436181">
    <property type="component" value="Unassembled WGS sequence"/>
</dbReference>
<sequence length="256" mass="27694">MTNSDVTIRVYENQTALAQAAAREFVATVCTLQNTKNMVNVVLTGGGAGVETLRQIAALDAAARQQAESFPIQAIDWNRVNVFFGDERYLPEGDPERNDTQAQEALLAHVDVPEFNIFRYAAPSPEDDYAGEGLDRAAESYAQLIQEHAPDGFDVHLLGMGPEGHINSLFPHTEELLQPKDCVVPVRDCPKPPANRVSLSIDAVNDADHVWLLVAGAAKREAAVQVAEGGNGAQWPAALATGRQSTVLWVDQEAQP</sequence>
<evidence type="ECO:0000313" key="10">
    <source>
        <dbReference type="Proteomes" id="UP000436181"/>
    </source>
</evidence>
<evidence type="ECO:0000259" key="8">
    <source>
        <dbReference type="Pfam" id="PF01182"/>
    </source>
</evidence>
<comment type="catalytic activity">
    <reaction evidence="1 7">
        <text>6-phospho-D-glucono-1,5-lactone + H2O = 6-phospho-D-gluconate + H(+)</text>
        <dbReference type="Rhea" id="RHEA:12556"/>
        <dbReference type="ChEBI" id="CHEBI:15377"/>
        <dbReference type="ChEBI" id="CHEBI:15378"/>
        <dbReference type="ChEBI" id="CHEBI:57955"/>
        <dbReference type="ChEBI" id="CHEBI:58759"/>
        <dbReference type="EC" id="3.1.1.31"/>
    </reaction>
</comment>
<evidence type="ECO:0000256" key="6">
    <source>
        <dbReference type="ARBA" id="ARBA00020337"/>
    </source>
</evidence>
<dbReference type="InterPro" id="IPR005900">
    <property type="entry name" value="6-phosphogluconolactonase_DevB"/>
</dbReference>
<gene>
    <name evidence="7 9" type="primary">pgl</name>
    <name evidence="9" type="ORF">F8377_04985</name>
</gene>
<evidence type="ECO:0000256" key="4">
    <source>
        <dbReference type="ARBA" id="ARBA00010662"/>
    </source>
</evidence>
<comment type="similarity">
    <text evidence="4 7">Belongs to the glucosamine/galactosamine-6-phosphate isomerase family. 6-phosphogluconolactonase subfamily.</text>
</comment>
<protein>
    <recommendedName>
        <fullName evidence="6 7">6-phosphogluconolactonase</fullName>
        <shortName evidence="7">6PGL</shortName>
        <ecNumber evidence="5 7">3.1.1.31</ecNumber>
    </recommendedName>
</protein>
<evidence type="ECO:0000256" key="3">
    <source>
        <dbReference type="ARBA" id="ARBA00004961"/>
    </source>
</evidence>
<keyword evidence="7 9" id="KW-0378">Hydrolase</keyword>
<comment type="caution">
    <text evidence="9">The sequence shown here is derived from an EMBL/GenBank/DDBJ whole genome shotgun (WGS) entry which is preliminary data.</text>
</comment>
<dbReference type="SUPFAM" id="SSF100950">
    <property type="entry name" value="NagB/RpiA/CoA transferase-like"/>
    <property type="match status" value="1"/>
</dbReference>
<dbReference type="EMBL" id="WBZJ01000001">
    <property type="protein sequence ID" value="KAB3523475.1"/>
    <property type="molecule type" value="Genomic_DNA"/>
</dbReference>
<reference evidence="9 10" key="1">
    <citation type="submission" date="2019-10" db="EMBL/GenBank/DDBJ databases">
        <title>Corynebacterium sp novel species isolated from the respiratory tract of Marmot.</title>
        <authorList>
            <person name="Zhang G."/>
        </authorList>
    </citation>
    <scope>NUCLEOTIDE SEQUENCE [LARGE SCALE GENOMIC DNA]</scope>
    <source>
        <strain evidence="9 10">336</strain>
    </source>
</reference>
<proteinExistence type="inferred from homology"/>
<feature type="domain" description="Glucosamine/galactosamine-6-phosphate isomerase" evidence="8">
    <location>
        <begin position="13"/>
        <end position="249"/>
    </location>
</feature>
<keyword evidence="10" id="KW-1185">Reference proteome</keyword>
<dbReference type="PANTHER" id="PTHR11054:SF0">
    <property type="entry name" value="6-PHOSPHOGLUCONOLACTONASE"/>
    <property type="match status" value="1"/>
</dbReference>
<dbReference type="CDD" id="cd01400">
    <property type="entry name" value="6PGL"/>
    <property type="match status" value="1"/>
</dbReference>
<evidence type="ECO:0000256" key="1">
    <source>
        <dbReference type="ARBA" id="ARBA00000832"/>
    </source>
</evidence>
<dbReference type="InterPro" id="IPR006148">
    <property type="entry name" value="Glc/Gal-6P_isomerase"/>
</dbReference>
<evidence type="ECO:0000313" key="9">
    <source>
        <dbReference type="EMBL" id="KAB3523475.1"/>
    </source>
</evidence>
<dbReference type="RefSeq" id="WP_151844152.1">
    <property type="nucleotide sequence ID" value="NZ_WBZJ01000001.1"/>
</dbReference>
<dbReference type="Pfam" id="PF01182">
    <property type="entry name" value="Glucosamine_iso"/>
    <property type="match status" value="1"/>
</dbReference>
<dbReference type="PANTHER" id="PTHR11054">
    <property type="entry name" value="6-PHOSPHOGLUCONOLACTONASE"/>
    <property type="match status" value="1"/>
</dbReference>
<dbReference type="GO" id="GO:0017057">
    <property type="term" value="F:6-phosphogluconolactonase activity"/>
    <property type="evidence" value="ECO:0007669"/>
    <property type="project" value="UniProtKB-EC"/>
</dbReference>
<accession>A0ABQ6VGT8</accession>
<dbReference type="InterPro" id="IPR037171">
    <property type="entry name" value="NagB/RpiA_transferase-like"/>
</dbReference>
<dbReference type="InterPro" id="IPR039104">
    <property type="entry name" value="6PGL"/>
</dbReference>
<comment type="function">
    <text evidence="2 7">Hydrolysis of 6-phosphogluconolactone to 6-phosphogluconate.</text>
</comment>
<dbReference type="EC" id="3.1.1.31" evidence="5 7"/>
<dbReference type="Gene3D" id="3.40.50.1360">
    <property type="match status" value="1"/>
</dbReference>
<organism evidence="9 10">
    <name type="scientific">Corynebacterium zhongnanshanii</name>
    <dbReference type="NCBI Taxonomy" id="2768834"/>
    <lineage>
        <taxon>Bacteria</taxon>
        <taxon>Bacillati</taxon>
        <taxon>Actinomycetota</taxon>
        <taxon>Actinomycetes</taxon>
        <taxon>Mycobacteriales</taxon>
        <taxon>Corynebacteriaceae</taxon>
        <taxon>Corynebacterium</taxon>
    </lineage>
</organism>
<dbReference type="NCBIfam" id="TIGR01198">
    <property type="entry name" value="pgl"/>
    <property type="match status" value="1"/>
</dbReference>
<comment type="pathway">
    <text evidence="3 7">Carbohydrate degradation; pentose phosphate pathway; D-ribulose 5-phosphate from D-glucose 6-phosphate (oxidative stage): step 2/3.</text>
</comment>
<evidence type="ECO:0000256" key="2">
    <source>
        <dbReference type="ARBA" id="ARBA00002681"/>
    </source>
</evidence>
<evidence type="ECO:0000256" key="5">
    <source>
        <dbReference type="ARBA" id="ARBA00013198"/>
    </source>
</evidence>
<evidence type="ECO:0000256" key="7">
    <source>
        <dbReference type="RuleBase" id="RU365095"/>
    </source>
</evidence>
<name>A0ABQ6VGT8_9CORY</name>